<evidence type="ECO:0000256" key="7">
    <source>
        <dbReference type="ARBA" id="ARBA00022840"/>
    </source>
</evidence>
<dbReference type="Pfam" id="PF02875">
    <property type="entry name" value="Mur_ligase_C"/>
    <property type="match status" value="1"/>
</dbReference>
<comment type="caution">
    <text evidence="12">Lacks conserved residue(s) required for the propagation of feature annotation.</text>
</comment>
<dbReference type="Gene3D" id="3.40.1390.10">
    <property type="entry name" value="MurE/MurF, N-terminal domain"/>
    <property type="match status" value="1"/>
</dbReference>
<keyword evidence="11 12" id="KW-0961">Cell wall biogenesis/degradation</keyword>
<proteinExistence type="inferred from homology"/>
<dbReference type="RefSeq" id="WP_377926822.1">
    <property type="nucleotide sequence ID" value="NZ_JBHUEM010000003.1"/>
</dbReference>
<reference evidence="18" key="1">
    <citation type="journal article" date="2019" name="Int. J. Syst. Evol. Microbiol.">
        <title>The Global Catalogue of Microorganisms (GCM) 10K type strain sequencing project: providing services to taxonomists for standard genome sequencing and annotation.</title>
        <authorList>
            <consortium name="The Broad Institute Genomics Platform"/>
            <consortium name="The Broad Institute Genome Sequencing Center for Infectious Disease"/>
            <person name="Wu L."/>
            <person name="Ma J."/>
        </authorList>
    </citation>
    <scope>NUCLEOTIDE SEQUENCE [LARGE SCALE GENOMIC DNA]</scope>
    <source>
        <strain evidence="18">CCUG 49339</strain>
    </source>
</reference>
<dbReference type="SUPFAM" id="SSF63418">
    <property type="entry name" value="MurE/MurF N-terminal domain"/>
    <property type="match status" value="1"/>
</dbReference>
<dbReference type="Gene3D" id="3.90.190.20">
    <property type="entry name" value="Mur ligase, C-terminal domain"/>
    <property type="match status" value="1"/>
</dbReference>
<feature type="binding site" evidence="12">
    <location>
        <begin position="108"/>
        <end position="114"/>
    </location>
    <ligand>
        <name>ATP</name>
        <dbReference type="ChEBI" id="CHEBI:30616"/>
    </ligand>
</feature>
<evidence type="ECO:0000256" key="1">
    <source>
        <dbReference type="ARBA" id="ARBA00004752"/>
    </source>
</evidence>
<feature type="binding site" evidence="12">
    <location>
        <position position="177"/>
    </location>
    <ligand>
        <name>UDP-N-acetyl-alpha-D-muramoyl-L-alanyl-D-glutamate</name>
        <dbReference type="ChEBI" id="CHEBI:83900"/>
    </ligand>
</feature>
<feature type="binding site" evidence="12">
    <location>
        <begin position="407"/>
        <end position="410"/>
    </location>
    <ligand>
        <name>meso-2,6-diaminopimelate</name>
        <dbReference type="ChEBI" id="CHEBI:57791"/>
    </ligand>
</feature>
<keyword evidence="5 12" id="KW-0132">Cell division</keyword>
<keyword evidence="6 12" id="KW-0547">Nucleotide-binding</keyword>
<dbReference type="InterPro" id="IPR005761">
    <property type="entry name" value="UDP-N-AcMur-Glu-dNH2Pim_ligase"/>
</dbReference>
<keyword evidence="10 12" id="KW-0131">Cell cycle</keyword>
<dbReference type="NCBIfam" id="TIGR01085">
    <property type="entry name" value="murE"/>
    <property type="match status" value="1"/>
</dbReference>
<feature type="binding site" evidence="12">
    <location>
        <begin position="150"/>
        <end position="151"/>
    </location>
    <ligand>
        <name>UDP-N-acetyl-alpha-D-muramoyl-L-alanyl-D-glutamate</name>
        <dbReference type="ChEBI" id="CHEBI:83900"/>
    </ligand>
</feature>
<dbReference type="Gene3D" id="3.40.1190.10">
    <property type="entry name" value="Mur-like, catalytic domain"/>
    <property type="match status" value="1"/>
</dbReference>
<comment type="similarity">
    <text evidence="2 12">Belongs to the MurCDEF family. MurE subfamily.</text>
</comment>
<dbReference type="InterPro" id="IPR000713">
    <property type="entry name" value="Mur_ligase_N"/>
</dbReference>
<dbReference type="EC" id="6.3.2.13" evidence="12"/>
<evidence type="ECO:0000256" key="9">
    <source>
        <dbReference type="ARBA" id="ARBA00022984"/>
    </source>
</evidence>
<feature type="domain" description="Mur ligase C-terminal" evidence="15">
    <location>
        <begin position="334"/>
        <end position="459"/>
    </location>
</feature>
<feature type="binding site" evidence="12">
    <location>
        <position position="149"/>
    </location>
    <ligand>
        <name>UDP-N-acetyl-alpha-D-muramoyl-L-alanyl-D-glutamate</name>
        <dbReference type="ChEBI" id="CHEBI:83900"/>
    </ligand>
</feature>
<protein>
    <recommendedName>
        <fullName evidence="12">UDP-N-acetylmuramoyl-L-alanyl-D-glutamate--2,6-diaminopimelate ligase</fullName>
        <ecNumber evidence="12">6.3.2.13</ecNumber>
    </recommendedName>
    <alternativeName>
        <fullName evidence="12">Meso-A2pm-adding enzyme</fullName>
    </alternativeName>
    <alternativeName>
        <fullName evidence="12">Meso-diaminopimelate-adding enzyme</fullName>
    </alternativeName>
    <alternativeName>
        <fullName evidence="12">UDP-MurNAc-L-Ala-D-Glu:meso-diaminopimelate ligase</fullName>
    </alternativeName>
    <alternativeName>
        <fullName evidence="12">UDP-MurNAc-tripeptide synthetase</fullName>
    </alternativeName>
    <alternativeName>
        <fullName evidence="12">UDP-N-acetylmuramyl-tripeptide synthetase</fullName>
    </alternativeName>
</protein>
<evidence type="ECO:0000256" key="6">
    <source>
        <dbReference type="ARBA" id="ARBA00022741"/>
    </source>
</evidence>
<evidence type="ECO:0000256" key="5">
    <source>
        <dbReference type="ARBA" id="ARBA00022618"/>
    </source>
</evidence>
<feature type="domain" description="Mur ligase central" evidence="16">
    <location>
        <begin position="106"/>
        <end position="312"/>
    </location>
</feature>
<keyword evidence="7 12" id="KW-0067">ATP-binding</keyword>
<evidence type="ECO:0000256" key="12">
    <source>
        <dbReference type="HAMAP-Rule" id="MF_00208"/>
    </source>
</evidence>
<organism evidence="17 18">
    <name type="scientific">Bacillus salitolerans</name>
    <dbReference type="NCBI Taxonomy" id="1437434"/>
    <lineage>
        <taxon>Bacteria</taxon>
        <taxon>Bacillati</taxon>
        <taxon>Bacillota</taxon>
        <taxon>Bacilli</taxon>
        <taxon>Bacillales</taxon>
        <taxon>Bacillaceae</taxon>
        <taxon>Bacillus</taxon>
    </lineage>
</organism>
<comment type="caution">
    <text evidence="17">The sequence shown here is derived from an EMBL/GenBank/DDBJ whole genome shotgun (WGS) entry which is preliminary data.</text>
</comment>
<dbReference type="NCBIfam" id="NF001124">
    <property type="entry name" value="PRK00139.1-2"/>
    <property type="match status" value="1"/>
</dbReference>
<dbReference type="HAMAP" id="MF_00208">
    <property type="entry name" value="MurE"/>
    <property type="match status" value="1"/>
</dbReference>
<evidence type="ECO:0000256" key="11">
    <source>
        <dbReference type="ARBA" id="ARBA00023316"/>
    </source>
</evidence>
<comment type="catalytic activity">
    <reaction evidence="12">
        <text>UDP-N-acetyl-alpha-D-muramoyl-L-alanyl-D-glutamate + meso-2,6-diaminopimelate + ATP = UDP-N-acetyl-alpha-D-muramoyl-L-alanyl-gamma-D-glutamyl-meso-2,6-diaminopimelate + ADP + phosphate + H(+)</text>
        <dbReference type="Rhea" id="RHEA:23676"/>
        <dbReference type="ChEBI" id="CHEBI:15378"/>
        <dbReference type="ChEBI" id="CHEBI:30616"/>
        <dbReference type="ChEBI" id="CHEBI:43474"/>
        <dbReference type="ChEBI" id="CHEBI:57791"/>
        <dbReference type="ChEBI" id="CHEBI:83900"/>
        <dbReference type="ChEBI" id="CHEBI:83905"/>
        <dbReference type="ChEBI" id="CHEBI:456216"/>
        <dbReference type="EC" id="6.3.2.13"/>
    </reaction>
</comment>
<dbReference type="Pfam" id="PF01225">
    <property type="entry name" value="Mur_ligase"/>
    <property type="match status" value="1"/>
</dbReference>
<feature type="modified residue" description="N6-carboxylysine" evidence="12">
    <location>
        <position position="217"/>
    </location>
</feature>
<evidence type="ECO:0000256" key="10">
    <source>
        <dbReference type="ARBA" id="ARBA00023306"/>
    </source>
</evidence>
<feature type="binding site" evidence="12">
    <location>
        <position position="185"/>
    </location>
    <ligand>
        <name>UDP-N-acetyl-alpha-D-muramoyl-L-alanyl-D-glutamate</name>
        <dbReference type="ChEBI" id="CHEBI:83900"/>
    </ligand>
</feature>
<evidence type="ECO:0000259" key="16">
    <source>
        <dbReference type="Pfam" id="PF08245"/>
    </source>
</evidence>
<dbReference type="PROSITE" id="PS01011">
    <property type="entry name" value="FOLYLPOLYGLU_SYNT_1"/>
    <property type="match status" value="1"/>
</dbReference>
<evidence type="ECO:0000313" key="17">
    <source>
        <dbReference type="EMBL" id="MFD1735721.1"/>
    </source>
</evidence>
<accession>A0ABW4LKS8</accession>
<comment type="subcellular location">
    <subcellularLocation>
        <location evidence="12 13">Cytoplasm</location>
    </subcellularLocation>
</comment>
<dbReference type="Pfam" id="PF08245">
    <property type="entry name" value="Mur_ligase_M"/>
    <property type="match status" value="1"/>
</dbReference>
<feature type="binding site" evidence="12">
    <location>
        <position position="461"/>
    </location>
    <ligand>
        <name>meso-2,6-diaminopimelate</name>
        <dbReference type="ChEBI" id="CHEBI:57791"/>
    </ligand>
</feature>
<evidence type="ECO:0000259" key="14">
    <source>
        <dbReference type="Pfam" id="PF01225"/>
    </source>
</evidence>
<keyword evidence="8 12" id="KW-0133">Cell shape</keyword>
<dbReference type="SUPFAM" id="SSF53244">
    <property type="entry name" value="MurD-like peptide ligases, peptide-binding domain"/>
    <property type="match status" value="1"/>
</dbReference>
<name>A0ABW4LKS8_9BACI</name>
<dbReference type="InterPro" id="IPR013221">
    <property type="entry name" value="Mur_ligase_cen"/>
</dbReference>
<feature type="binding site" evidence="12">
    <location>
        <position position="30"/>
    </location>
    <ligand>
        <name>UDP-N-acetyl-alpha-D-muramoyl-L-alanyl-D-glutamate</name>
        <dbReference type="ChEBI" id="CHEBI:83900"/>
    </ligand>
</feature>
<dbReference type="InterPro" id="IPR004101">
    <property type="entry name" value="Mur_ligase_C"/>
</dbReference>
<comment type="cofactor">
    <cofactor evidence="12">
        <name>Mg(2+)</name>
        <dbReference type="ChEBI" id="CHEBI:18420"/>
    </cofactor>
</comment>
<dbReference type="SUPFAM" id="SSF53623">
    <property type="entry name" value="MurD-like peptide ligases, catalytic domain"/>
    <property type="match status" value="1"/>
</dbReference>
<comment type="function">
    <text evidence="12">Catalyzes the addition of meso-diaminopimelic acid to the nucleotide precursor UDP-N-acetylmuramoyl-L-alanyl-D-glutamate (UMAG) in the biosynthesis of bacterial cell-wall peptidoglycan.</text>
</comment>
<keyword evidence="3 12" id="KW-0963">Cytoplasm</keyword>
<sequence>MLLHTLLSYIQTPITLPTENPLITTIEMDSREVKNGSLFICIKGYTVDGHDFANQALEKGAVAVISEKPLKLSVPVIVVKDTKRVMAILSDAFFGQPTQKLQLIGVTGTNGKTSTTHILEKMIAAHGKKTGLIGTLHIKIGNEKFEVKNTTPESLTLQKTFAKMVKEKVDTAIMEVSSHALDLGRVHGCDYDIAVFTNLTQDHLDYHGSMEEYKRAKGLLFAQLGNKFDHTRPKFAIINADDLAAADYIKSTAAHVITYGIKSPSDIYASNIQMKNQGTSFDVSIFGKSYRVRMNLVGLFSVYNVLAAMGAALAAHIPVQKILDAIKEITGVQGRFELVQGGQDFAVVVDYAHTPDSLENAIRTIKEFVKGKVFVVVGCGGDRDRTKRPLMAKIATDLADYSIFTSDNPRSEDPLTILKDMEEGVSRHTYKTIVDRESAIRYAVGHAKKDDAVLIAGKGHETYQIIGAQVFDFDDREVAKKVIKERLSEC</sequence>
<keyword evidence="4 12" id="KW-0436">Ligase</keyword>
<evidence type="ECO:0000256" key="2">
    <source>
        <dbReference type="ARBA" id="ARBA00005898"/>
    </source>
</evidence>
<comment type="pathway">
    <text evidence="1 12 13">Cell wall biogenesis; peptidoglycan biosynthesis.</text>
</comment>
<dbReference type="PANTHER" id="PTHR23135:SF4">
    <property type="entry name" value="UDP-N-ACETYLMURAMOYL-L-ALANYL-D-GLUTAMATE--2,6-DIAMINOPIMELATE LIGASE MURE HOMOLOG, CHLOROPLASTIC"/>
    <property type="match status" value="1"/>
</dbReference>
<feature type="binding site" evidence="12">
    <location>
        <position position="457"/>
    </location>
    <ligand>
        <name>meso-2,6-diaminopimelate</name>
        <dbReference type="ChEBI" id="CHEBI:57791"/>
    </ligand>
</feature>
<evidence type="ECO:0000256" key="4">
    <source>
        <dbReference type="ARBA" id="ARBA00022598"/>
    </source>
</evidence>
<gene>
    <name evidence="12" type="primary">murE</name>
    <name evidence="17" type="ORF">ACFSCX_04000</name>
</gene>
<keyword evidence="12" id="KW-0460">Magnesium</keyword>
<evidence type="ECO:0000313" key="18">
    <source>
        <dbReference type="Proteomes" id="UP001597214"/>
    </source>
</evidence>
<dbReference type="InterPro" id="IPR036615">
    <property type="entry name" value="Mur_ligase_C_dom_sf"/>
</dbReference>
<evidence type="ECO:0000256" key="8">
    <source>
        <dbReference type="ARBA" id="ARBA00022960"/>
    </source>
</evidence>
<evidence type="ECO:0000256" key="3">
    <source>
        <dbReference type="ARBA" id="ARBA00022490"/>
    </source>
</evidence>
<dbReference type="InterPro" id="IPR036565">
    <property type="entry name" value="Mur-like_cat_sf"/>
</dbReference>
<keyword evidence="18" id="KW-1185">Reference proteome</keyword>
<feature type="short sequence motif" description="Meso-diaminopimelate recognition motif" evidence="12">
    <location>
        <begin position="407"/>
        <end position="410"/>
    </location>
</feature>
<dbReference type="PANTHER" id="PTHR23135">
    <property type="entry name" value="MUR LIGASE FAMILY MEMBER"/>
    <property type="match status" value="1"/>
</dbReference>
<comment type="PTM">
    <text evidence="12">Carboxylation is probably crucial for Mg(2+) binding and, consequently, for the gamma-phosphate positioning of ATP.</text>
</comment>
<keyword evidence="9 12" id="KW-0573">Peptidoglycan synthesis</keyword>
<dbReference type="Proteomes" id="UP001597214">
    <property type="component" value="Unassembled WGS sequence"/>
</dbReference>
<feature type="binding site" evidence="12">
    <location>
        <position position="383"/>
    </location>
    <ligand>
        <name>meso-2,6-diaminopimelate</name>
        <dbReference type="ChEBI" id="CHEBI:57791"/>
    </ligand>
</feature>
<evidence type="ECO:0000259" key="15">
    <source>
        <dbReference type="Pfam" id="PF02875"/>
    </source>
</evidence>
<dbReference type="NCBIfam" id="NF001126">
    <property type="entry name" value="PRK00139.1-4"/>
    <property type="match status" value="1"/>
</dbReference>
<dbReference type="InterPro" id="IPR018109">
    <property type="entry name" value="Folylpolyglutamate_synth_CS"/>
</dbReference>
<dbReference type="InterPro" id="IPR035911">
    <property type="entry name" value="MurE/MurF_N"/>
</dbReference>
<dbReference type="GO" id="GO:0008765">
    <property type="term" value="F:UDP-N-acetylmuramoylalanyl-D-glutamate-2,6-diaminopimelate ligase activity"/>
    <property type="evidence" value="ECO:0007669"/>
    <property type="project" value="UniProtKB-EC"/>
</dbReference>
<evidence type="ECO:0000256" key="13">
    <source>
        <dbReference type="RuleBase" id="RU004135"/>
    </source>
</evidence>
<dbReference type="EMBL" id="JBHUEM010000003">
    <property type="protein sequence ID" value="MFD1735721.1"/>
    <property type="molecule type" value="Genomic_DNA"/>
</dbReference>
<feature type="domain" description="Mur ligase N-terminal catalytic" evidence="14">
    <location>
        <begin position="23"/>
        <end position="80"/>
    </location>
</feature>